<evidence type="ECO:0000313" key="1">
    <source>
        <dbReference type="EMBL" id="GFY39552.1"/>
    </source>
</evidence>
<sequence length="122" mass="13691">MFGALLPVITRLGALLNDSGLSPTWSLAALLAPFSIDEYEVELNEVYEKGTESPTKIIATPVSHFETETELANAETTTTRITVKIELYTYGEQLLYLTARRDVVVWHMDRFLRVGAETMHLS</sequence>
<comment type="caution">
    <text evidence="1">The sequence shown here is derived from an EMBL/GenBank/DDBJ whole genome shotgun (WGS) entry which is preliminary data.</text>
</comment>
<dbReference type="AlphaFoldDB" id="A0A8X6WS27"/>
<protein>
    <submittedName>
        <fullName evidence="1">Uncharacterized protein</fullName>
    </submittedName>
</protein>
<gene>
    <name evidence="1" type="ORF">TNIN_296571</name>
</gene>
<dbReference type="EMBL" id="BMAV01001437">
    <property type="protein sequence ID" value="GFY39552.1"/>
    <property type="molecule type" value="Genomic_DNA"/>
</dbReference>
<dbReference type="Proteomes" id="UP000886998">
    <property type="component" value="Unassembled WGS sequence"/>
</dbReference>
<accession>A0A8X6WS27</accession>
<reference evidence="1" key="1">
    <citation type="submission" date="2020-08" db="EMBL/GenBank/DDBJ databases">
        <title>Multicomponent nature underlies the extraordinary mechanical properties of spider dragline silk.</title>
        <authorList>
            <person name="Kono N."/>
            <person name="Nakamura H."/>
            <person name="Mori M."/>
            <person name="Yoshida Y."/>
            <person name="Ohtoshi R."/>
            <person name="Malay A.D."/>
            <person name="Moran D.A.P."/>
            <person name="Tomita M."/>
            <person name="Numata K."/>
            <person name="Arakawa K."/>
        </authorList>
    </citation>
    <scope>NUCLEOTIDE SEQUENCE</scope>
</reference>
<evidence type="ECO:0000313" key="2">
    <source>
        <dbReference type="Proteomes" id="UP000886998"/>
    </source>
</evidence>
<keyword evidence="2" id="KW-1185">Reference proteome</keyword>
<proteinExistence type="predicted"/>
<name>A0A8X6WS27_9ARAC</name>
<organism evidence="1 2">
    <name type="scientific">Trichonephila inaurata madagascariensis</name>
    <dbReference type="NCBI Taxonomy" id="2747483"/>
    <lineage>
        <taxon>Eukaryota</taxon>
        <taxon>Metazoa</taxon>
        <taxon>Ecdysozoa</taxon>
        <taxon>Arthropoda</taxon>
        <taxon>Chelicerata</taxon>
        <taxon>Arachnida</taxon>
        <taxon>Araneae</taxon>
        <taxon>Araneomorphae</taxon>
        <taxon>Entelegynae</taxon>
        <taxon>Araneoidea</taxon>
        <taxon>Nephilidae</taxon>
        <taxon>Trichonephila</taxon>
        <taxon>Trichonephila inaurata</taxon>
    </lineage>
</organism>